<dbReference type="SUPFAM" id="SSF89550">
    <property type="entry name" value="PHP domain-like"/>
    <property type="match status" value="1"/>
</dbReference>
<dbReference type="Proteomes" id="UP000437709">
    <property type="component" value="Unassembled WGS sequence"/>
</dbReference>
<dbReference type="Gene3D" id="3.60.21.10">
    <property type="match status" value="1"/>
</dbReference>
<dbReference type="GO" id="GO:0003993">
    <property type="term" value="F:acid phosphatase activity"/>
    <property type="evidence" value="ECO:0007669"/>
    <property type="project" value="InterPro"/>
</dbReference>
<evidence type="ECO:0000259" key="3">
    <source>
        <dbReference type="Pfam" id="PF00149"/>
    </source>
</evidence>
<dbReference type="PANTHER" id="PTHR22953">
    <property type="entry name" value="ACID PHOSPHATASE RELATED"/>
    <property type="match status" value="1"/>
</dbReference>
<feature type="domain" description="GLUG" evidence="4">
    <location>
        <begin position="1717"/>
        <end position="1742"/>
    </location>
</feature>
<keyword evidence="1 2" id="KW-0732">Signal</keyword>
<dbReference type="Gene3D" id="2.160.20.110">
    <property type="match status" value="3"/>
</dbReference>
<feature type="domain" description="Calcineurin-like phosphoesterase" evidence="3">
    <location>
        <begin position="608"/>
        <end position="804"/>
    </location>
</feature>
<dbReference type="InterPro" id="IPR039331">
    <property type="entry name" value="PAPs-like"/>
</dbReference>
<evidence type="ECO:0000313" key="5">
    <source>
        <dbReference type="EMBL" id="MPV36312.1"/>
    </source>
</evidence>
<dbReference type="RefSeq" id="WP_152196096.1">
    <property type="nucleotide sequence ID" value="NZ_VUKD01000004.1"/>
</dbReference>
<dbReference type="InterPro" id="IPR011493">
    <property type="entry name" value="GLUG"/>
</dbReference>
<dbReference type="OrthoDB" id="9804511at2"/>
<dbReference type="PANTHER" id="PTHR22953:SF153">
    <property type="entry name" value="PURPLE ACID PHOSPHATASE"/>
    <property type="match status" value="1"/>
</dbReference>
<dbReference type="Pfam" id="PF00149">
    <property type="entry name" value="Metallophos"/>
    <property type="match status" value="1"/>
</dbReference>
<dbReference type="Gene3D" id="3.20.20.140">
    <property type="entry name" value="Metal-dependent hydrolases"/>
    <property type="match status" value="1"/>
</dbReference>
<evidence type="ECO:0000256" key="2">
    <source>
        <dbReference type="SAM" id="SignalP"/>
    </source>
</evidence>
<gene>
    <name evidence="5" type="ORF">GB881_04475</name>
</gene>
<dbReference type="EMBL" id="WHPC01000009">
    <property type="protein sequence ID" value="MPV36312.1"/>
    <property type="molecule type" value="Genomic_DNA"/>
</dbReference>
<name>A0A6N7ED17_9MICO</name>
<comment type="caution">
    <text evidence="5">The sequence shown here is derived from an EMBL/GenBank/DDBJ whole genome shotgun (WGS) entry which is preliminary data.</text>
</comment>
<dbReference type="InterPro" id="IPR004843">
    <property type="entry name" value="Calcineurin-like_PHP"/>
</dbReference>
<dbReference type="InterPro" id="IPR029052">
    <property type="entry name" value="Metallo-depent_PP-like"/>
</dbReference>
<evidence type="ECO:0000313" key="6">
    <source>
        <dbReference type="Proteomes" id="UP000437709"/>
    </source>
</evidence>
<dbReference type="Pfam" id="PF07581">
    <property type="entry name" value="Glug"/>
    <property type="match status" value="1"/>
</dbReference>
<dbReference type="InterPro" id="IPR016195">
    <property type="entry name" value="Pol/histidinol_Pase-like"/>
</dbReference>
<protein>
    <submittedName>
        <fullName evidence="5">Metallophosphoesterase</fullName>
    </submittedName>
</protein>
<organism evidence="5 6">
    <name type="scientific">Georgenia subflava</name>
    <dbReference type="NCBI Taxonomy" id="1622177"/>
    <lineage>
        <taxon>Bacteria</taxon>
        <taxon>Bacillati</taxon>
        <taxon>Actinomycetota</taxon>
        <taxon>Actinomycetes</taxon>
        <taxon>Micrococcales</taxon>
        <taxon>Bogoriellaceae</taxon>
        <taxon>Georgenia</taxon>
    </lineage>
</organism>
<reference evidence="5 6" key="1">
    <citation type="submission" date="2019-10" db="EMBL/GenBank/DDBJ databases">
        <title>Georgenia wutianyii sp. nov. and Georgenia yuyongxinii sp. nov. isolated from plateau pika (Ochotona curzoniae) in the Qinghai-Tibet plateau of China.</title>
        <authorList>
            <person name="Tian Z."/>
        </authorList>
    </citation>
    <scope>NUCLEOTIDE SEQUENCE [LARGE SCALE GENOMIC DNA]</scope>
    <source>
        <strain evidence="5 6">JCM 19765</strain>
    </source>
</reference>
<feature type="signal peptide" evidence="2">
    <location>
        <begin position="1"/>
        <end position="35"/>
    </location>
</feature>
<sequence>MIRPRPAVGTTAAGIAAALAAAVAGAVVVAAPAVAQNADDAAHPEYLGRTHYTGEFHSHTSISDGQALPVDAFTHVAENSDADFFGLAEHDVTFDLRNADDFITDWRDAASDEWRYLHEESEAFNANSDLETVIGEELTWYDGTGHMNIFNADWLATANSPSGGTFGTGNIMYDLPTMYARLALDPEAVAQFNHPGATGWGDFYDFSHLTPTADESVQLFEYKSPSYHSQWILALDNGWHLSPTYSGDEHARTWVTGNPATTGIWATEQSADGLYQAMRERSTYATFDADAILQLGANGRMMGSILPAGTTELTLDVDLTDPEDTFETVQVYTNGGEVAAEFTDLDTSTVSVDPVIDVADGDYYFVKATQADGEEVISAPVWIGERVRGANYAPEITVADTLPASAADGEVVALPEVIATDDSGAAPQIDITVFTGSGELPVADGTFTVTGHDDHFVVVKATDGNGSTAADLVRTTVTQDQLDPDTVFRHQGTVAAVGARPGEAGVTAVTDRSITETYLQVLPAGASDWAAAQTVASDGGTVFEMDRIAREAKSYQDSITGQVLRSHEFDLTALTPGERYQYRLGVTPEGGWTDVAGEFVAGGETNEPIYVLGDLQVVSSEPADYALFDAMLERLRAEHPGGDLLVQMGDLVDRGGRAEYWDQAYEHVLDDLDLQVATMVGNHETYGDKEFHDVIADERSAIFAGMYNLPGNGSAVGESNYSFDRGDIHFAVLNSNYDLDTQLDWLIEDMRATDKPWKVVLSHFPYYGGNHSDDAGMANQRAQITEVLDQLGVNLHVGGHDHVYKRSTVYDGRLAETPEEEAAGTTFVTTGSAGPKFYNNQVQWWDDVVYDDDLQTGTVLEVTDAGLRLLTYNSAGETVDDYTVTKPESTWELSSARIVDDELAGVGFLSYPGAREGLTVTAVAMDHAQEETLAVRTADVTLNHSGTEQYVAFDAPLPVDPNNAVKIMVWDSLGSGRPLVPATVLREGVLGEGTAEEPFEVRTWADVENIRHAPEAHYALMNDIELDDLERAQIGSGTETFRGVFDGRGHAISGFRANADGGGGLFATNEGTIRDLAVTDADIDTTKGTIGILADYNTGTIENSWSSGSIIGQGRVGGLVGDSTGVVRDSYSTADVRSRSTEAGGVVAVALAGSTTENVYSTGNVTSDTRNVGGVVGYGYTGTTVRNVLSLNESVTAPNYAHAVVGRVLSGHTATLEGNLATDAAYVNVQSLDEEPAETNLKGRVVPADATRTQALYSDDLGWDLTDVWVWDEEAGRPLLRANTEDYVAKRPAGEPNADGYYEIASAEDLAQMSQYRSEKYVLTADLEVSGVSDWTPIGGLAPFTGELDGNGHTISGLTSTRGGLININNGTVHDLGIVDADVSLDGGRVGILANVNGGVVSGVYTTGSVSGTSRVGGVVGDSAGTVRDSYSTATVRSASTESGGVVGVALAGSVTENVYSTGAVSADTRNTGGVVGYGYTGTEIRNGIALNPSVTAPSYAHRFLGRVLSGNTATLENNWASAGVVASVQSNLDEPTATNWSGATASLHQTRDPLFFAETLGWDFESVWSWHDAAARPVLTAAPERYTGEPVPPLPAPELPALEQDTDGAYLIDEVADLAEVTAHPDQQFRLAADLDLTGQDVRIAPEGFTGVLDGAGHVVTGYTSDDGGLFPLNEGTITALSLDAVVTTTADNTGLLVDVNRGEISQVSTSGAISGGSTVGGVVGYSYGELRDSYSTADVTATGGRQAGGVAGITGRGSLTENVFATGRVEVVGNMNAGGVSGYAYTGTTLQNSVALNEAVVATGYAGRVVARVLSGDVATLVNNYGVETVEVGVETEPEEGTDTTKGATLTTEQATDRGTYENVLGWDFAAIWAWDDTSARPVLQHEIA</sequence>
<dbReference type="SUPFAM" id="SSF56300">
    <property type="entry name" value="Metallo-dependent phosphatases"/>
    <property type="match status" value="1"/>
</dbReference>
<feature type="chain" id="PRO_5026821811" evidence="2">
    <location>
        <begin position="36"/>
        <end position="1891"/>
    </location>
</feature>
<evidence type="ECO:0000259" key="4">
    <source>
        <dbReference type="Pfam" id="PF07581"/>
    </source>
</evidence>
<evidence type="ECO:0000256" key="1">
    <source>
        <dbReference type="ARBA" id="ARBA00022729"/>
    </source>
</evidence>
<accession>A0A6N7ED17</accession>
<keyword evidence="6" id="KW-1185">Reference proteome</keyword>
<proteinExistence type="predicted"/>